<proteinExistence type="predicted"/>
<sequence>MAAASAPPEQSEHGGLAPAATRAICAGGVLTGSVSSVSSISVEAPEIYTGNTAMRNYYRIQGVDDRRRKS</sequence>
<dbReference type="GeneID" id="81352961"/>
<dbReference type="Proteomes" id="UP001149074">
    <property type="component" value="Unassembled WGS sequence"/>
</dbReference>
<gene>
    <name evidence="1" type="ORF">N7532_001488</name>
</gene>
<dbReference type="RefSeq" id="XP_056479023.1">
    <property type="nucleotide sequence ID" value="XM_056613982.1"/>
</dbReference>
<evidence type="ECO:0000313" key="1">
    <source>
        <dbReference type="EMBL" id="KAJ5110953.1"/>
    </source>
</evidence>
<accession>A0A9W9KMH7</accession>
<comment type="caution">
    <text evidence="1">The sequence shown here is derived from an EMBL/GenBank/DDBJ whole genome shotgun (WGS) entry which is preliminary data.</text>
</comment>
<protein>
    <submittedName>
        <fullName evidence="1">Uncharacterized protein</fullName>
    </submittedName>
</protein>
<name>A0A9W9KMH7_9EURO</name>
<reference evidence="1" key="2">
    <citation type="journal article" date="2023" name="IMA Fungus">
        <title>Comparative genomic study of the Penicillium genus elucidates a diverse pangenome and 15 lateral gene transfer events.</title>
        <authorList>
            <person name="Petersen C."/>
            <person name="Sorensen T."/>
            <person name="Nielsen M.R."/>
            <person name="Sondergaard T.E."/>
            <person name="Sorensen J.L."/>
            <person name="Fitzpatrick D.A."/>
            <person name="Frisvad J.C."/>
            <person name="Nielsen K.L."/>
        </authorList>
    </citation>
    <scope>NUCLEOTIDE SEQUENCE</scope>
    <source>
        <strain evidence="1">IBT 30761</strain>
    </source>
</reference>
<dbReference type="EMBL" id="JAPQKI010000002">
    <property type="protein sequence ID" value="KAJ5110953.1"/>
    <property type="molecule type" value="Genomic_DNA"/>
</dbReference>
<organism evidence="1 2">
    <name type="scientific">Penicillium argentinense</name>
    <dbReference type="NCBI Taxonomy" id="1131581"/>
    <lineage>
        <taxon>Eukaryota</taxon>
        <taxon>Fungi</taxon>
        <taxon>Dikarya</taxon>
        <taxon>Ascomycota</taxon>
        <taxon>Pezizomycotina</taxon>
        <taxon>Eurotiomycetes</taxon>
        <taxon>Eurotiomycetidae</taxon>
        <taxon>Eurotiales</taxon>
        <taxon>Aspergillaceae</taxon>
        <taxon>Penicillium</taxon>
    </lineage>
</organism>
<dbReference type="AlphaFoldDB" id="A0A9W9KMH7"/>
<evidence type="ECO:0000313" key="2">
    <source>
        <dbReference type="Proteomes" id="UP001149074"/>
    </source>
</evidence>
<reference evidence="1" key="1">
    <citation type="submission" date="2022-11" db="EMBL/GenBank/DDBJ databases">
        <authorList>
            <person name="Petersen C."/>
        </authorList>
    </citation>
    <scope>NUCLEOTIDE SEQUENCE</scope>
    <source>
        <strain evidence="1">IBT 30761</strain>
    </source>
</reference>
<keyword evidence="2" id="KW-1185">Reference proteome</keyword>